<dbReference type="AlphaFoldDB" id="A0A0A8L0I4"/>
<dbReference type="Pfam" id="PF13664">
    <property type="entry name" value="DUF4149"/>
    <property type="match status" value="1"/>
</dbReference>
<dbReference type="EMBL" id="CCBQ010000013">
    <property type="protein sequence ID" value="CDO92383.1"/>
    <property type="molecule type" value="Genomic_DNA"/>
</dbReference>
<evidence type="ECO:0000313" key="8">
    <source>
        <dbReference type="Proteomes" id="UP000031516"/>
    </source>
</evidence>
<dbReference type="InterPro" id="IPR053009">
    <property type="entry name" value="Xanthocillin_Biosynth-Assoc"/>
</dbReference>
<dbReference type="InterPro" id="IPR025423">
    <property type="entry name" value="TMEM205-like"/>
</dbReference>
<evidence type="ECO:0000256" key="4">
    <source>
        <dbReference type="ARBA" id="ARBA00023136"/>
    </source>
</evidence>
<proteinExistence type="predicted"/>
<organism evidence="7 8">
    <name type="scientific">Kluyveromyces dobzhanskii CBS 2104</name>
    <dbReference type="NCBI Taxonomy" id="1427455"/>
    <lineage>
        <taxon>Eukaryota</taxon>
        <taxon>Fungi</taxon>
        <taxon>Dikarya</taxon>
        <taxon>Ascomycota</taxon>
        <taxon>Saccharomycotina</taxon>
        <taxon>Saccharomycetes</taxon>
        <taxon>Saccharomycetales</taxon>
        <taxon>Saccharomycetaceae</taxon>
        <taxon>Kluyveromyces</taxon>
    </lineage>
</organism>
<evidence type="ECO:0000256" key="2">
    <source>
        <dbReference type="ARBA" id="ARBA00022692"/>
    </source>
</evidence>
<dbReference type="Proteomes" id="UP000031516">
    <property type="component" value="Unassembled WGS sequence"/>
</dbReference>
<feature type="transmembrane region" description="Helical" evidence="5">
    <location>
        <begin position="147"/>
        <end position="166"/>
    </location>
</feature>
<dbReference type="PANTHER" id="PTHR23241">
    <property type="entry name" value="LATE EMBRYOGENESIS ABUNDANT PLANTS LEA-RELATED"/>
    <property type="match status" value="1"/>
</dbReference>
<keyword evidence="4 5" id="KW-0472">Membrane</keyword>
<keyword evidence="2 5" id="KW-0812">Transmembrane</keyword>
<keyword evidence="3 5" id="KW-1133">Transmembrane helix</keyword>
<sequence>MSAFKPTAHLLFYSFVYCSTCYVVLKLFSKRFGGTTFYSYVASPIAFKKLEREQFSILQHNIFPMFFQMQAISPVILGLTAPIALTTGAIASLVTASVSGALNYLVLLPVTRGIKEERKKIANELSGEELELKDAPLRKSFGQSHGLSLLLNMTNVLGTLAYGIYLSKGVFKYIPK</sequence>
<evidence type="ECO:0000256" key="3">
    <source>
        <dbReference type="ARBA" id="ARBA00022989"/>
    </source>
</evidence>
<dbReference type="OrthoDB" id="1641132at2759"/>
<evidence type="ECO:0000256" key="5">
    <source>
        <dbReference type="SAM" id="Phobius"/>
    </source>
</evidence>
<keyword evidence="8" id="KW-1185">Reference proteome</keyword>
<evidence type="ECO:0000256" key="1">
    <source>
        <dbReference type="ARBA" id="ARBA00004370"/>
    </source>
</evidence>
<comment type="caution">
    <text evidence="7">The sequence shown here is derived from an EMBL/GenBank/DDBJ whole genome shotgun (WGS) entry which is preliminary data.</text>
</comment>
<evidence type="ECO:0000313" key="7">
    <source>
        <dbReference type="EMBL" id="CDO92383.1"/>
    </source>
</evidence>
<dbReference type="PANTHER" id="PTHR23241:SF102">
    <property type="entry name" value="LD23009P"/>
    <property type="match status" value="1"/>
</dbReference>
<feature type="transmembrane region" description="Helical" evidence="5">
    <location>
        <begin position="6"/>
        <end position="25"/>
    </location>
</feature>
<evidence type="ECO:0000259" key="6">
    <source>
        <dbReference type="Pfam" id="PF13664"/>
    </source>
</evidence>
<name>A0A0A8L0I4_9SACH</name>
<protein>
    <submittedName>
        <fullName evidence="7">WGS project CCBQ000000000 data, contig 00041</fullName>
    </submittedName>
</protein>
<dbReference type="GO" id="GO:0016020">
    <property type="term" value="C:membrane"/>
    <property type="evidence" value="ECO:0007669"/>
    <property type="project" value="UniProtKB-SubCell"/>
</dbReference>
<feature type="domain" description="TMEM205-like" evidence="6">
    <location>
        <begin position="31"/>
        <end position="119"/>
    </location>
</feature>
<comment type="subcellular location">
    <subcellularLocation>
        <location evidence="1">Membrane</location>
    </subcellularLocation>
</comment>
<reference evidence="7 8" key="1">
    <citation type="submission" date="2014-03" db="EMBL/GenBank/DDBJ databases">
        <title>The genome of Kluyveromyces dobzhanskii.</title>
        <authorList>
            <person name="Nystedt B."/>
            <person name="Astrom S."/>
        </authorList>
    </citation>
    <scope>NUCLEOTIDE SEQUENCE [LARGE SCALE GENOMIC DNA]</scope>
    <source>
        <strain evidence="7 8">CBS 2104</strain>
    </source>
</reference>
<gene>
    <name evidence="7" type="ORF">KLDO_g703</name>
</gene>
<accession>A0A0A8L0I4</accession>